<dbReference type="SUPFAM" id="SSF52047">
    <property type="entry name" value="RNI-like"/>
    <property type="match status" value="1"/>
</dbReference>
<dbReference type="InterPro" id="IPR055302">
    <property type="entry name" value="F-box_dom-containing"/>
</dbReference>
<evidence type="ECO:0000313" key="2">
    <source>
        <dbReference type="EMBL" id="ONM52803.1"/>
    </source>
</evidence>
<reference evidence="2 4" key="1">
    <citation type="submission" date="2015-12" db="EMBL/GenBank/DDBJ databases">
        <title>Update maize B73 reference genome by single molecule sequencing technologies.</title>
        <authorList>
            <consortium name="Maize Genome Sequencing Project"/>
            <person name="Ware D."/>
        </authorList>
    </citation>
    <scope>NUCLEOTIDE SEQUENCE [LARGE SCALE GENOMIC DNA]</scope>
    <source>
        <strain evidence="4">cv. B73</strain>
        <tissue evidence="2">Seedling</tissue>
    </source>
</reference>
<reference evidence="3" key="3">
    <citation type="submission" date="2021-05" db="UniProtKB">
        <authorList>
            <consortium name="EnsemblPlants"/>
        </authorList>
    </citation>
    <scope>IDENTIFICATION</scope>
    <source>
        <strain evidence="3">cv. B73</strain>
    </source>
</reference>
<organism evidence="2">
    <name type="scientific">Zea mays</name>
    <name type="common">Maize</name>
    <dbReference type="NCBI Taxonomy" id="4577"/>
    <lineage>
        <taxon>Eukaryota</taxon>
        <taxon>Viridiplantae</taxon>
        <taxon>Streptophyta</taxon>
        <taxon>Embryophyta</taxon>
        <taxon>Tracheophyta</taxon>
        <taxon>Spermatophyta</taxon>
        <taxon>Magnoliopsida</taxon>
        <taxon>Liliopsida</taxon>
        <taxon>Poales</taxon>
        <taxon>Poaceae</taxon>
        <taxon>PACMAD clade</taxon>
        <taxon>Panicoideae</taxon>
        <taxon>Andropogonodae</taxon>
        <taxon>Andropogoneae</taxon>
        <taxon>Tripsacinae</taxon>
        <taxon>Zea</taxon>
    </lineage>
</organism>
<dbReference type="SMART" id="SM00256">
    <property type="entry name" value="FBOX"/>
    <property type="match status" value="1"/>
</dbReference>
<dbReference type="OMA" id="WRHIWIS"/>
<dbReference type="EnsemblPlants" id="Zm00001eb305010_T001">
    <property type="protein sequence ID" value="Zm00001eb305010_P001"/>
    <property type="gene ID" value="Zm00001eb305010"/>
</dbReference>
<dbReference type="InterPro" id="IPR053781">
    <property type="entry name" value="F-box_AtFBL13-like"/>
</dbReference>
<gene>
    <name evidence="3" type="primary">LOC100277619</name>
    <name evidence="2" type="ORF">ZEAMMB73_Zm00001d019374</name>
</gene>
<dbReference type="Proteomes" id="UP000007305">
    <property type="component" value="Chromosome 7"/>
</dbReference>
<name>A0A1D6HX57_MAIZE</name>
<reference evidence="3" key="2">
    <citation type="submission" date="2019-07" db="EMBL/GenBank/DDBJ databases">
        <authorList>
            <person name="Seetharam A."/>
            <person name="Woodhouse M."/>
            <person name="Cannon E."/>
        </authorList>
    </citation>
    <scope>NUCLEOTIDE SEQUENCE [LARGE SCALE GENOMIC DNA]</scope>
    <source>
        <strain evidence="3">cv. B73</strain>
    </source>
</reference>
<sequence length="530" mass="59907">MSGGGGGGGEDRISILPDGVIGEIVTRLPTADAVRVQVLSRRWRHIWISCPLNLDLGSPNYYTDYKRVVSGILAAHPGPCRRLKVDWPYDDGESYNHWLQSPALVGLQELGIEPEYSSLWLDKKTLPRGDNTRALPERALFQFAPTLRLLRIGYHTFPSVGAVAALRLPHLELISFCCVDISEATLHWMLAACPVLRTLVLDGCTGFATVRINSPTITSFAISPADSSITNDYDPYFLDYDYENPTVRVTTWQVIIEDAPLLEKLVLCRRSAAVESFQLLVVSAPRIRVLGSLSFSIPKLEIGGTVFQPTVRRVNRVGPDDVIMEKRLLMQAVMLATTLRTVKILALEDADSIDVVSDYLKCFPCLEKLYISASQGYRSAGSYDKQNPIECLERHLKMVALDGYDGMGPHVKFAQFFVRNAQLLELMKFRIFRNYHCEPGKTKAWIEDQQRQLQVRSMTSRPVKFKFVHDSRYNQDVYCGEDISDLSEHIHDDPFDQWFESEKEAPRHAEGKEDAIVWNSSQRLDSFDQS</sequence>
<dbReference type="EMBL" id="CM007650">
    <property type="protein sequence ID" value="ONM52803.1"/>
    <property type="molecule type" value="Genomic_DNA"/>
</dbReference>
<evidence type="ECO:0000259" key="1">
    <source>
        <dbReference type="PROSITE" id="PS50181"/>
    </source>
</evidence>
<dbReference type="PANTHER" id="PTHR32141:SF158">
    <property type="entry name" value="EXPRESSED PROTEIN"/>
    <property type="match status" value="1"/>
</dbReference>
<dbReference type="PaxDb" id="4577-GRMZM2G037882_P01"/>
<evidence type="ECO:0000313" key="4">
    <source>
        <dbReference type="Proteomes" id="UP000007305"/>
    </source>
</evidence>
<dbReference type="PROSITE" id="PS50181">
    <property type="entry name" value="FBOX"/>
    <property type="match status" value="1"/>
</dbReference>
<proteinExistence type="predicted"/>
<dbReference type="Pfam" id="PF08387">
    <property type="entry name" value="FBD"/>
    <property type="match status" value="1"/>
</dbReference>
<dbReference type="InterPro" id="IPR032675">
    <property type="entry name" value="LRR_dom_sf"/>
</dbReference>
<dbReference type="eggNOG" id="ENOG502SXR2">
    <property type="taxonomic scope" value="Eukaryota"/>
</dbReference>
<dbReference type="IntAct" id="A0A1D6HX57">
    <property type="interactions" value="16"/>
</dbReference>
<dbReference type="SUPFAM" id="SSF81383">
    <property type="entry name" value="F-box domain"/>
    <property type="match status" value="1"/>
</dbReference>
<keyword evidence="4" id="KW-1185">Reference proteome</keyword>
<dbReference type="ExpressionAtlas" id="A0A1D6HX57">
    <property type="expression patterns" value="baseline and differential"/>
</dbReference>
<dbReference type="PANTHER" id="PTHR32141">
    <property type="match status" value="1"/>
</dbReference>
<dbReference type="Gene3D" id="3.80.10.10">
    <property type="entry name" value="Ribonuclease Inhibitor"/>
    <property type="match status" value="1"/>
</dbReference>
<dbReference type="Pfam" id="PF24758">
    <property type="entry name" value="LRR_At5g56370"/>
    <property type="match status" value="1"/>
</dbReference>
<dbReference type="AlphaFoldDB" id="A0A1D6HX57"/>
<dbReference type="Pfam" id="PF00646">
    <property type="entry name" value="F-box"/>
    <property type="match status" value="1"/>
</dbReference>
<evidence type="ECO:0000313" key="3">
    <source>
        <dbReference type="EnsemblPlants" id="Zm00001eb305010_P001"/>
    </source>
</evidence>
<dbReference type="InterPro" id="IPR006566">
    <property type="entry name" value="FBD"/>
</dbReference>
<dbReference type="InterPro" id="IPR001810">
    <property type="entry name" value="F-box_dom"/>
</dbReference>
<dbReference type="InterPro" id="IPR055411">
    <property type="entry name" value="LRR_FXL15/At3g58940/PEG3-like"/>
</dbReference>
<accession>A0A1D6HX57</accession>
<feature type="domain" description="F-box" evidence="1">
    <location>
        <begin position="10"/>
        <end position="46"/>
    </location>
</feature>
<dbReference type="CDD" id="cd22160">
    <property type="entry name" value="F-box_AtFBL13-like"/>
    <property type="match status" value="1"/>
</dbReference>
<protein>
    <recommendedName>
        <fullName evidence="1">F-box domain-containing protein</fullName>
    </recommendedName>
</protein>
<dbReference type="InterPro" id="IPR036047">
    <property type="entry name" value="F-box-like_dom_sf"/>
</dbReference>
<dbReference type="Gramene" id="Zm00001eb305010_T001">
    <property type="protein sequence ID" value="Zm00001eb305010_P001"/>
    <property type="gene ID" value="Zm00001eb305010"/>
</dbReference>